<keyword evidence="10 13" id="KW-0411">Iron-sulfur</keyword>
<organism evidence="15 16">
    <name type="scientific">Candidatus Methanofastidiosum methylothiophilum</name>
    <dbReference type="NCBI Taxonomy" id="1705564"/>
    <lineage>
        <taxon>Archaea</taxon>
        <taxon>Methanobacteriati</taxon>
        <taxon>Methanobacteriota</taxon>
        <taxon>Stenosarchaea group</taxon>
        <taxon>Candidatus Methanofastidiosia</taxon>
        <taxon>Candidatus Methanofastidiosales</taxon>
        <taxon>Candidatus Methanofastidiosaceae</taxon>
        <taxon>Candidatus Methanofastidiosum</taxon>
    </lineage>
</organism>
<dbReference type="Proteomes" id="UP000075398">
    <property type="component" value="Unassembled WGS sequence"/>
</dbReference>
<dbReference type="PANTHER" id="PTHR36531:SF6">
    <property type="entry name" value="DNA REPLICATION ATP-DEPENDENT HELICASE_NUCLEASE DNA2"/>
    <property type="match status" value="1"/>
</dbReference>
<evidence type="ECO:0000256" key="6">
    <source>
        <dbReference type="ARBA" id="ARBA00022723"/>
    </source>
</evidence>
<dbReference type="EC" id="3.1.12.1" evidence="3 13"/>
<keyword evidence="6 13" id="KW-0479">Metal-binding</keyword>
<evidence type="ECO:0000256" key="4">
    <source>
        <dbReference type="ARBA" id="ARBA00020049"/>
    </source>
</evidence>
<dbReference type="GO" id="GO:0004527">
    <property type="term" value="F:exonuclease activity"/>
    <property type="evidence" value="ECO:0007669"/>
    <property type="project" value="UniProtKB-KW"/>
</dbReference>
<keyword evidence="11 13" id="KW-0051">Antiviral defense</keyword>
<dbReference type="NCBIfam" id="TIGR00372">
    <property type="entry name" value="cas4"/>
    <property type="match status" value="1"/>
</dbReference>
<comment type="cofactor">
    <cofactor evidence="1">
        <name>[4Fe-4S] cluster</name>
        <dbReference type="ChEBI" id="CHEBI:49883"/>
    </cofactor>
</comment>
<proteinExistence type="inferred from homology"/>
<evidence type="ECO:0000313" key="15">
    <source>
        <dbReference type="EMBL" id="KYC53329.1"/>
    </source>
</evidence>
<dbReference type="InterPro" id="IPR013343">
    <property type="entry name" value="CRISPR-assoc_prot_Cas4"/>
</dbReference>
<dbReference type="PANTHER" id="PTHR36531">
    <property type="entry name" value="CRISPR-ASSOCIATED EXONUCLEASE CAS4"/>
    <property type="match status" value="1"/>
</dbReference>
<evidence type="ECO:0000256" key="2">
    <source>
        <dbReference type="ARBA" id="ARBA00009189"/>
    </source>
</evidence>
<gene>
    <name evidence="15" type="ORF">AMQ22_00333</name>
</gene>
<dbReference type="InterPro" id="IPR011604">
    <property type="entry name" value="PDDEXK-like_dom_sf"/>
</dbReference>
<comment type="similarity">
    <text evidence="2 13">Belongs to the CRISPR-associated exonuclease Cas4 family.</text>
</comment>
<dbReference type="EMBL" id="LNGC01000007">
    <property type="protein sequence ID" value="KYC53329.1"/>
    <property type="molecule type" value="Genomic_DNA"/>
</dbReference>
<evidence type="ECO:0000256" key="1">
    <source>
        <dbReference type="ARBA" id="ARBA00001966"/>
    </source>
</evidence>
<dbReference type="GO" id="GO:0051536">
    <property type="term" value="F:iron-sulfur cluster binding"/>
    <property type="evidence" value="ECO:0007669"/>
    <property type="project" value="UniProtKB-KW"/>
</dbReference>
<dbReference type="GO" id="GO:0051607">
    <property type="term" value="P:defense response to virus"/>
    <property type="evidence" value="ECO:0007669"/>
    <property type="project" value="UniProtKB-KW"/>
</dbReference>
<comment type="cofactor">
    <cofactor evidence="13">
        <name>iron-sulfur cluster</name>
        <dbReference type="ChEBI" id="CHEBI:30408"/>
    </cofactor>
</comment>
<dbReference type="Pfam" id="PF01930">
    <property type="entry name" value="Cas_Cas4"/>
    <property type="match status" value="1"/>
</dbReference>
<name>A0A150J7V8_9EURY</name>
<protein>
    <recommendedName>
        <fullName evidence="4 13">CRISPR-associated exonuclease Cas4</fullName>
        <ecNumber evidence="3 13">3.1.12.1</ecNumber>
    </recommendedName>
</protein>
<reference evidence="15 16" key="1">
    <citation type="journal article" date="2016" name="ISME J.">
        <title>Chasing the elusive Euryarchaeota class WSA2: genomes reveal a uniquely fastidious methyl-reducing methanogen.</title>
        <authorList>
            <person name="Nobu M.K."/>
            <person name="Narihiro T."/>
            <person name="Kuroda K."/>
            <person name="Mei R."/>
            <person name="Liu W.T."/>
        </authorList>
    </citation>
    <scope>NUCLEOTIDE SEQUENCE [LARGE SCALE GENOMIC DNA]</scope>
    <source>
        <strain evidence="15">U1lsi0528_Bin055</strain>
    </source>
</reference>
<evidence type="ECO:0000259" key="14">
    <source>
        <dbReference type="Pfam" id="PF01930"/>
    </source>
</evidence>
<sequence length="268" mass="31490">MIYVTDLTEYLFCPYKLYLKKIKGLPLPQTPEMLTGTIIHKIYEEVLLREKIIIDQRIDEKMGIDEIFKVLYADSKRVIKNIMIKNKEKLKSTGVDYLDLIKELQEELKEDELLKSIRIKKYMGIHGKDQNLHKNLFMMKDMEYSVSSNELGLSGKIDKLEEDSEGNLFPIELKTGLFSNGIRRHEKLQVSAYALLLEKEKGIKVELGFLEYYQVKQRIPFLIKDEDKKEVLVILEKVKGLLEEEKEPKKERKNICDRCGYKEFCWGG</sequence>
<keyword evidence="8 13" id="KW-0269">Exonuclease</keyword>
<comment type="cofactor">
    <cofactor evidence="13">
        <name>Mg(2+)</name>
        <dbReference type="ChEBI" id="CHEBI:18420"/>
    </cofactor>
    <cofactor evidence="13">
        <name>Mn(2+)</name>
        <dbReference type="ChEBI" id="CHEBI:29035"/>
    </cofactor>
    <text evidence="13">Mg(2+) or Mn(2+) required for ssDNA cleavage activity.</text>
</comment>
<evidence type="ECO:0000256" key="5">
    <source>
        <dbReference type="ARBA" id="ARBA00022722"/>
    </source>
</evidence>
<feature type="domain" description="DUF83" evidence="14">
    <location>
        <begin position="146"/>
        <end position="266"/>
    </location>
</feature>
<evidence type="ECO:0000256" key="12">
    <source>
        <dbReference type="ARBA" id="ARBA00023211"/>
    </source>
</evidence>
<dbReference type="STRING" id="1705564.APG08_01273"/>
<evidence type="ECO:0000256" key="3">
    <source>
        <dbReference type="ARBA" id="ARBA00012768"/>
    </source>
</evidence>
<keyword evidence="5 13" id="KW-0540">Nuclease</keyword>
<evidence type="ECO:0000256" key="11">
    <source>
        <dbReference type="ARBA" id="ARBA00023118"/>
    </source>
</evidence>
<evidence type="ECO:0000313" key="16">
    <source>
        <dbReference type="Proteomes" id="UP000075398"/>
    </source>
</evidence>
<comment type="caution">
    <text evidence="15">The sequence shown here is derived from an EMBL/GenBank/DDBJ whole genome shotgun (WGS) entry which is preliminary data.</text>
</comment>
<dbReference type="InterPro" id="IPR022765">
    <property type="entry name" value="Dna2/Cas4_DUF83"/>
</dbReference>
<keyword evidence="7 13" id="KW-0378">Hydrolase</keyword>
<accession>A0A150J7V8</accession>
<evidence type="ECO:0000256" key="9">
    <source>
        <dbReference type="ARBA" id="ARBA00023004"/>
    </source>
</evidence>
<dbReference type="GO" id="GO:0046872">
    <property type="term" value="F:metal ion binding"/>
    <property type="evidence" value="ECO:0007669"/>
    <property type="project" value="UniProtKB-KW"/>
</dbReference>
<dbReference type="AlphaFoldDB" id="A0A150J7V8"/>
<evidence type="ECO:0000256" key="8">
    <source>
        <dbReference type="ARBA" id="ARBA00022839"/>
    </source>
</evidence>
<keyword evidence="12 13" id="KW-0464">Manganese</keyword>
<evidence type="ECO:0000256" key="13">
    <source>
        <dbReference type="RuleBase" id="RU365022"/>
    </source>
</evidence>
<keyword evidence="9 13" id="KW-0408">Iron</keyword>
<comment type="function">
    <text evidence="13">CRISPR (clustered regularly interspaced short palindromic repeat) is an adaptive immune system that provides protection against mobile genetic elements (viruses, transposable elements and conjugative plasmids). CRISPR clusters contain sequences complementary to antecedent mobile elements and target invading nucleic acids. CRISPR clusters are transcribed and processed into CRISPR RNA (crRNA).</text>
</comment>
<evidence type="ECO:0000256" key="10">
    <source>
        <dbReference type="ARBA" id="ARBA00023014"/>
    </source>
</evidence>
<dbReference type="Gene3D" id="3.90.320.10">
    <property type="match status" value="2"/>
</dbReference>
<evidence type="ECO:0000256" key="7">
    <source>
        <dbReference type="ARBA" id="ARBA00022801"/>
    </source>
</evidence>
<dbReference type="InterPro" id="IPR051827">
    <property type="entry name" value="Cas4_exonuclease"/>
</dbReference>